<dbReference type="GO" id="GO:0016787">
    <property type="term" value="F:hydrolase activity"/>
    <property type="evidence" value="ECO:0007669"/>
    <property type="project" value="UniProtKB-KW"/>
</dbReference>
<dbReference type="OrthoDB" id="9763310at2"/>
<dbReference type="GO" id="GO:0043138">
    <property type="term" value="F:3'-5' DNA helicase activity"/>
    <property type="evidence" value="ECO:0007669"/>
    <property type="project" value="UniProtKB-EC"/>
</dbReference>
<dbReference type="InterPro" id="IPR036390">
    <property type="entry name" value="WH_DNA-bd_sf"/>
</dbReference>
<evidence type="ECO:0000259" key="13">
    <source>
        <dbReference type="PROSITE" id="PS51192"/>
    </source>
</evidence>
<dbReference type="InterPro" id="IPR011545">
    <property type="entry name" value="DEAD/DEAH_box_helicase_dom"/>
</dbReference>
<dbReference type="NCBIfam" id="TIGR00614">
    <property type="entry name" value="recQ_fam"/>
    <property type="match status" value="1"/>
</dbReference>
<dbReference type="SUPFAM" id="SSF52540">
    <property type="entry name" value="P-loop containing nucleoside triphosphate hydrolases"/>
    <property type="match status" value="1"/>
</dbReference>
<dbReference type="GO" id="GO:0005737">
    <property type="term" value="C:cytoplasm"/>
    <property type="evidence" value="ECO:0007669"/>
    <property type="project" value="TreeGrafter"/>
</dbReference>
<evidence type="ECO:0000256" key="11">
    <source>
        <dbReference type="ARBA" id="ARBA00044535"/>
    </source>
</evidence>
<comment type="catalytic activity">
    <reaction evidence="9">
        <text>Couples ATP hydrolysis with the unwinding of duplex DNA by translocating in the 3'-5' direction.</text>
        <dbReference type="EC" id="5.6.2.4"/>
    </reaction>
</comment>
<evidence type="ECO:0000256" key="5">
    <source>
        <dbReference type="ARBA" id="ARBA00022806"/>
    </source>
</evidence>
<dbReference type="GO" id="GO:0003677">
    <property type="term" value="F:DNA binding"/>
    <property type="evidence" value="ECO:0007669"/>
    <property type="project" value="UniProtKB-KW"/>
</dbReference>
<dbReference type="InterPro" id="IPR027417">
    <property type="entry name" value="P-loop_NTPase"/>
</dbReference>
<dbReference type="Pfam" id="PF00271">
    <property type="entry name" value="Helicase_C"/>
    <property type="match status" value="1"/>
</dbReference>
<proteinExistence type="inferred from homology"/>
<evidence type="ECO:0000256" key="1">
    <source>
        <dbReference type="ARBA" id="ARBA00005446"/>
    </source>
</evidence>
<sequence length="546" mass="59890">MPPRKKDLARAQQIAQDVFGYDHLHPGQKEAIGTVLRGQDTLAVMPTGAGKSAIYQIAALSLNGPTVVVSPLIALQRDQVDALEAYSPGSAALVNSTLKAHEREAAFAAFRTGDLDFLFLAPEQLTSEETLRTLREAEPALFVVDEAHCLSEWGHDFRPDYLRLGAAVEALGHPTVLALTATAAPPVRAEIVERLGMRNAQTLVYGFDRPNIHLHVQHFADVGVKRRTLIDDVVRAGKPGIVYTATRKAAEACAEALAERGVRAAAYHAGLPAPERERTQAAFMADELDVIVATIAFGMGIDKPNVRFVYHLDISGSVDAYYQEIGRAGRDGERAEARLYFTPDDLKLRRFFSGSGLIDADQVERVMRALEEHDGPVRTDELREQTDLSQTKFLTAVSRLEDVGALEVLPNGELSAVDGADTPEVAAQAALMQEHHRAYERSRLDMIRTYAETHGCRREFLLNYFGEAFAAPCGACDNCDAGHVQTRADEYPYPVSSRVTHATFGEGVVVRYEGDKVTVLFDQRGYQTLALPFVLEHDLLRALQAS</sequence>
<dbReference type="PANTHER" id="PTHR13710:SF105">
    <property type="entry name" value="ATP-DEPENDENT DNA HELICASE Q1"/>
    <property type="match status" value="1"/>
</dbReference>
<dbReference type="CDD" id="cd17920">
    <property type="entry name" value="DEXHc_RecQ"/>
    <property type="match status" value="1"/>
</dbReference>
<dbReference type="Gene3D" id="1.10.10.10">
    <property type="entry name" value="Winged helix-like DNA-binding domain superfamily/Winged helix DNA-binding domain"/>
    <property type="match status" value="1"/>
</dbReference>
<name>E8U9Q9_DEIML</name>
<dbReference type="SUPFAM" id="SSF46785">
    <property type="entry name" value="Winged helix' DNA-binding domain"/>
    <property type="match status" value="1"/>
</dbReference>
<reference evidence="15 16" key="1">
    <citation type="journal article" date="2011" name="Stand. Genomic Sci.">
        <title>Complete genome sequence of Deinococcus maricopensis type strain (LB-34).</title>
        <authorList>
            <person name="Pukall R."/>
            <person name="Zeytun A."/>
            <person name="Lucas S."/>
            <person name="Lapidus A."/>
            <person name="Hammon N."/>
            <person name="Deshpande S."/>
            <person name="Nolan M."/>
            <person name="Cheng J.F."/>
            <person name="Pitluck S."/>
            <person name="Liolios K."/>
            <person name="Pagani I."/>
            <person name="Mikhailova N."/>
            <person name="Ivanova N."/>
            <person name="Mavromatis K."/>
            <person name="Pati A."/>
            <person name="Tapia R."/>
            <person name="Han C."/>
            <person name="Goodwin L."/>
            <person name="Chen A."/>
            <person name="Palaniappan K."/>
            <person name="Land M."/>
            <person name="Hauser L."/>
            <person name="Chang Y.J."/>
            <person name="Jeffries C.D."/>
            <person name="Brambilla E.M."/>
            <person name="Rohde M."/>
            <person name="Goker M."/>
            <person name="Detter J.C."/>
            <person name="Woyke T."/>
            <person name="Bristow J."/>
            <person name="Eisen J.A."/>
            <person name="Markowitz V."/>
            <person name="Hugenholtz P."/>
            <person name="Kyrpides N.C."/>
            <person name="Klenk H.P."/>
        </authorList>
    </citation>
    <scope>NUCLEOTIDE SEQUENCE [LARGE SCALE GENOMIC DNA]</scope>
    <source>
        <strain evidence="16">DSM 21211 / LMG 22137 / NRRL B-23946 / LB-34</strain>
    </source>
</reference>
<dbReference type="STRING" id="709986.Deima_2158"/>
<gene>
    <name evidence="15" type="ordered locus">Deima_2158</name>
</gene>
<dbReference type="GO" id="GO:0043590">
    <property type="term" value="C:bacterial nucleoid"/>
    <property type="evidence" value="ECO:0007669"/>
    <property type="project" value="TreeGrafter"/>
</dbReference>
<evidence type="ECO:0000256" key="6">
    <source>
        <dbReference type="ARBA" id="ARBA00022840"/>
    </source>
</evidence>
<evidence type="ECO:0000256" key="9">
    <source>
        <dbReference type="ARBA" id="ARBA00034617"/>
    </source>
</evidence>
<keyword evidence="4" id="KW-0378">Hydrolase</keyword>
<dbReference type="GO" id="GO:0006281">
    <property type="term" value="P:DNA repair"/>
    <property type="evidence" value="ECO:0007669"/>
    <property type="project" value="TreeGrafter"/>
</dbReference>
<keyword evidence="2" id="KW-0479">Metal-binding</keyword>
<dbReference type="PROSITE" id="PS51194">
    <property type="entry name" value="HELICASE_CTER"/>
    <property type="match status" value="1"/>
</dbReference>
<dbReference type="HOGENOM" id="CLU_001103_9_7_0"/>
<dbReference type="GO" id="GO:0006310">
    <property type="term" value="P:DNA recombination"/>
    <property type="evidence" value="ECO:0007669"/>
    <property type="project" value="InterPro"/>
</dbReference>
<reference evidence="16" key="2">
    <citation type="submission" date="2011-01" db="EMBL/GenBank/DDBJ databases">
        <title>The complete genome of Deinococcus maricopensis DSM 21211.</title>
        <authorList>
            <consortium name="US DOE Joint Genome Institute (JGI-PGF)"/>
            <person name="Lucas S."/>
            <person name="Copeland A."/>
            <person name="Lapidus A."/>
            <person name="Goodwin L."/>
            <person name="Pitluck S."/>
            <person name="Kyrpides N."/>
            <person name="Mavromatis K."/>
            <person name="Pagani I."/>
            <person name="Ivanova N."/>
            <person name="Ovchinnikova G."/>
            <person name="Zeytun A."/>
            <person name="Detter J.C."/>
            <person name="Han C."/>
            <person name="Land M."/>
            <person name="Hauser L."/>
            <person name="Markowitz V."/>
            <person name="Cheng J.-F."/>
            <person name="Hugenholtz P."/>
            <person name="Woyke T."/>
            <person name="Wu D."/>
            <person name="Pukall R."/>
            <person name="Gehrich-Schroeter G."/>
            <person name="Brambilla E."/>
            <person name="Klenk H.-P."/>
            <person name="Eisen J.A."/>
        </authorList>
    </citation>
    <scope>NUCLEOTIDE SEQUENCE [LARGE SCALE GENOMIC DNA]</scope>
    <source>
        <strain evidence="16">DSM 21211 / LMG 22137 / NRRL B-23946 / LB-34</strain>
    </source>
</reference>
<evidence type="ECO:0000256" key="8">
    <source>
        <dbReference type="ARBA" id="ARBA00023235"/>
    </source>
</evidence>
<dbReference type="EC" id="5.6.2.4" evidence="10"/>
<evidence type="ECO:0000256" key="7">
    <source>
        <dbReference type="ARBA" id="ARBA00023125"/>
    </source>
</evidence>
<feature type="domain" description="Helicase ATP-binding" evidence="13">
    <location>
        <begin position="32"/>
        <end position="201"/>
    </location>
</feature>
<dbReference type="Pfam" id="PF16124">
    <property type="entry name" value="RecQ_Zn_bind"/>
    <property type="match status" value="1"/>
</dbReference>
<evidence type="ECO:0000313" key="15">
    <source>
        <dbReference type="EMBL" id="ADV67798.1"/>
    </source>
</evidence>
<dbReference type="GO" id="GO:0030894">
    <property type="term" value="C:replisome"/>
    <property type="evidence" value="ECO:0007669"/>
    <property type="project" value="TreeGrafter"/>
</dbReference>
<keyword evidence="7" id="KW-0238">DNA-binding</keyword>
<dbReference type="InterPro" id="IPR001650">
    <property type="entry name" value="Helicase_C-like"/>
</dbReference>
<dbReference type="SMART" id="SM00487">
    <property type="entry name" value="DEXDc"/>
    <property type="match status" value="1"/>
</dbReference>
<dbReference type="KEGG" id="dmr:Deima_2158"/>
<organism evidence="15 16">
    <name type="scientific">Deinococcus maricopensis (strain DSM 21211 / LMG 22137 / NRRL B-23946 / LB-34)</name>
    <dbReference type="NCBI Taxonomy" id="709986"/>
    <lineage>
        <taxon>Bacteria</taxon>
        <taxon>Thermotogati</taxon>
        <taxon>Deinococcota</taxon>
        <taxon>Deinococci</taxon>
        <taxon>Deinococcales</taxon>
        <taxon>Deinococcaceae</taxon>
        <taxon>Deinococcus</taxon>
    </lineage>
</organism>
<dbReference type="PROSITE" id="PS00690">
    <property type="entry name" value="DEAH_ATP_HELICASE"/>
    <property type="match status" value="1"/>
</dbReference>
<feature type="domain" description="Helicase C-terminal" evidence="14">
    <location>
        <begin position="228"/>
        <end position="374"/>
    </location>
</feature>
<keyword evidence="8" id="KW-0413">Isomerase</keyword>
<dbReference type="InterPro" id="IPR014001">
    <property type="entry name" value="Helicase_ATP-bd"/>
</dbReference>
<dbReference type="InterPro" id="IPR002464">
    <property type="entry name" value="DNA/RNA_helicase_DEAH_CS"/>
</dbReference>
<evidence type="ECO:0000259" key="14">
    <source>
        <dbReference type="PROSITE" id="PS51194"/>
    </source>
</evidence>
<evidence type="ECO:0000256" key="10">
    <source>
        <dbReference type="ARBA" id="ARBA00034808"/>
    </source>
</evidence>
<keyword evidence="3" id="KW-0547">Nucleotide-binding</keyword>
<keyword evidence="16" id="KW-1185">Reference proteome</keyword>
<evidence type="ECO:0000256" key="2">
    <source>
        <dbReference type="ARBA" id="ARBA00022723"/>
    </source>
</evidence>
<dbReference type="GO" id="GO:0046872">
    <property type="term" value="F:metal ion binding"/>
    <property type="evidence" value="ECO:0007669"/>
    <property type="project" value="UniProtKB-KW"/>
</dbReference>
<dbReference type="EMBL" id="CP002454">
    <property type="protein sequence ID" value="ADV67798.1"/>
    <property type="molecule type" value="Genomic_DNA"/>
</dbReference>
<dbReference type="Gene3D" id="3.40.50.300">
    <property type="entry name" value="P-loop containing nucleotide triphosphate hydrolases"/>
    <property type="match status" value="2"/>
</dbReference>
<protein>
    <recommendedName>
        <fullName evidence="11">ATP-dependent DNA helicase RecQ</fullName>
        <ecNumber evidence="10">5.6.2.4</ecNumber>
    </recommendedName>
    <alternativeName>
        <fullName evidence="12">DNA 3'-5' helicase RecQ</fullName>
    </alternativeName>
</protein>
<dbReference type="GO" id="GO:0005524">
    <property type="term" value="F:ATP binding"/>
    <property type="evidence" value="ECO:0007669"/>
    <property type="project" value="UniProtKB-KW"/>
</dbReference>
<dbReference type="InterPro" id="IPR004589">
    <property type="entry name" value="DNA_helicase_ATP-dep_RecQ"/>
</dbReference>
<evidence type="ECO:0000313" key="16">
    <source>
        <dbReference type="Proteomes" id="UP000008635"/>
    </source>
</evidence>
<comment type="similarity">
    <text evidence="1">Belongs to the helicase family. RecQ subfamily.</text>
</comment>
<dbReference type="PROSITE" id="PS51192">
    <property type="entry name" value="HELICASE_ATP_BIND_1"/>
    <property type="match status" value="1"/>
</dbReference>
<dbReference type="InterPro" id="IPR036388">
    <property type="entry name" value="WH-like_DNA-bd_sf"/>
</dbReference>
<keyword evidence="6" id="KW-0067">ATP-binding</keyword>
<dbReference type="eggNOG" id="COG0514">
    <property type="taxonomic scope" value="Bacteria"/>
</dbReference>
<evidence type="ECO:0000256" key="3">
    <source>
        <dbReference type="ARBA" id="ARBA00022741"/>
    </source>
</evidence>
<evidence type="ECO:0000256" key="12">
    <source>
        <dbReference type="ARBA" id="ARBA00044550"/>
    </source>
</evidence>
<dbReference type="GO" id="GO:0009378">
    <property type="term" value="F:four-way junction helicase activity"/>
    <property type="evidence" value="ECO:0007669"/>
    <property type="project" value="TreeGrafter"/>
</dbReference>
<dbReference type="AlphaFoldDB" id="E8U9Q9"/>
<dbReference type="PANTHER" id="PTHR13710">
    <property type="entry name" value="DNA HELICASE RECQ FAMILY MEMBER"/>
    <property type="match status" value="1"/>
</dbReference>
<dbReference type="SMART" id="SM00490">
    <property type="entry name" value="HELICc"/>
    <property type="match status" value="1"/>
</dbReference>
<evidence type="ECO:0000256" key="4">
    <source>
        <dbReference type="ARBA" id="ARBA00022801"/>
    </source>
</evidence>
<dbReference type="InterPro" id="IPR032284">
    <property type="entry name" value="RecQ_Zn-bd"/>
</dbReference>
<keyword evidence="5 15" id="KW-0347">Helicase</keyword>
<dbReference type="Pfam" id="PF00270">
    <property type="entry name" value="DEAD"/>
    <property type="match status" value="1"/>
</dbReference>
<dbReference type="Proteomes" id="UP000008635">
    <property type="component" value="Chromosome"/>
</dbReference>
<accession>E8U9Q9</accession>